<evidence type="ECO:0000313" key="2">
    <source>
        <dbReference type="EMBL" id="THC88025.1"/>
    </source>
</evidence>
<sequence>MPGHEYANANSSSKGIELGHRHWLTDVISSRIYVHTRLRYNGNQIIAKPGPNNDDKSQVMKRGS</sequence>
<accession>A0A4S3J0A7</accession>
<comment type="caution">
    <text evidence="2">The sequence shown here is derived from an EMBL/GenBank/DDBJ whole genome shotgun (WGS) entry which is preliminary data.</text>
</comment>
<gene>
    <name evidence="2" type="ORF">EYZ11_012534</name>
</gene>
<evidence type="ECO:0000256" key="1">
    <source>
        <dbReference type="SAM" id="MobiDB-lite"/>
    </source>
</evidence>
<proteinExistence type="predicted"/>
<dbReference type="VEuPathDB" id="FungiDB:EYZ11_012534"/>
<evidence type="ECO:0000313" key="3">
    <source>
        <dbReference type="Proteomes" id="UP000308092"/>
    </source>
</evidence>
<name>A0A4S3J0A7_9EURO</name>
<feature type="region of interest" description="Disordered" evidence="1">
    <location>
        <begin position="44"/>
        <end position="64"/>
    </location>
</feature>
<dbReference type="AlphaFoldDB" id="A0A4S3J0A7"/>
<reference evidence="2 3" key="1">
    <citation type="submission" date="2019-03" db="EMBL/GenBank/DDBJ databases">
        <title>The genome sequence of a newly discovered highly antifungal drug resistant Aspergillus species, Aspergillus tanneri NIH 1004.</title>
        <authorList>
            <person name="Mounaud S."/>
            <person name="Singh I."/>
            <person name="Joardar V."/>
            <person name="Pakala S."/>
            <person name="Pakala S."/>
            <person name="Venepally P."/>
            <person name="Hoover J."/>
            <person name="Nierman W."/>
            <person name="Chung J."/>
            <person name="Losada L."/>
        </authorList>
    </citation>
    <scope>NUCLEOTIDE SEQUENCE [LARGE SCALE GENOMIC DNA]</scope>
    <source>
        <strain evidence="2 3">NIH1004</strain>
    </source>
</reference>
<keyword evidence="3" id="KW-1185">Reference proteome</keyword>
<dbReference type="Proteomes" id="UP000308092">
    <property type="component" value="Unassembled WGS sequence"/>
</dbReference>
<protein>
    <submittedName>
        <fullName evidence="2">Uncharacterized protein</fullName>
    </submittedName>
</protein>
<organism evidence="2 3">
    <name type="scientific">Aspergillus tanneri</name>
    <dbReference type="NCBI Taxonomy" id="1220188"/>
    <lineage>
        <taxon>Eukaryota</taxon>
        <taxon>Fungi</taxon>
        <taxon>Dikarya</taxon>
        <taxon>Ascomycota</taxon>
        <taxon>Pezizomycotina</taxon>
        <taxon>Eurotiomycetes</taxon>
        <taxon>Eurotiomycetidae</taxon>
        <taxon>Eurotiales</taxon>
        <taxon>Aspergillaceae</taxon>
        <taxon>Aspergillus</taxon>
        <taxon>Aspergillus subgen. Circumdati</taxon>
    </lineage>
</organism>
<dbReference type="EMBL" id="SOSA01000959">
    <property type="protein sequence ID" value="THC88025.1"/>
    <property type="molecule type" value="Genomic_DNA"/>
</dbReference>